<comment type="caution">
    <text evidence="2">The sequence shown here is derived from an EMBL/GenBank/DDBJ whole genome shotgun (WGS) entry which is preliminary data.</text>
</comment>
<proteinExistence type="predicted"/>
<gene>
    <name evidence="2" type="ORF">IPN91_14855</name>
</gene>
<sequence>MLQDISPLDMKRFIVRTLDLEDTRPEDIGDDQPLFAGGLGLDSIDAFELGIALKKAYGLQLDGEKTSGFAHHFRTPATLAAFVATHRQVSP</sequence>
<evidence type="ECO:0000259" key="1">
    <source>
        <dbReference type="PROSITE" id="PS50075"/>
    </source>
</evidence>
<dbReference type="PROSITE" id="PS50075">
    <property type="entry name" value="CARRIER"/>
    <property type="match status" value="1"/>
</dbReference>
<reference evidence="2 3" key="1">
    <citation type="submission" date="2020-10" db="EMBL/GenBank/DDBJ databases">
        <title>Connecting structure to function with the recovery of over 1000 high-quality activated sludge metagenome-assembled genomes encoding full-length rRNA genes using long-read sequencing.</title>
        <authorList>
            <person name="Singleton C.M."/>
            <person name="Petriglieri F."/>
            <person name="Kristensen J.M."/>
            <person name="Kirkegaard R.H."/>
            <person name="Michaelsen T.Y."/>
            <person name="Andersen M.H."/>
            <person name="Karst S.M."/>
            <person name="Dueholm M.S."/>
            <person name="Nielsen P.H."/>
            <person name="Albertsen M."/>
        </authorList>
    </citation>
    <scope>NUCLEOTIDE SEQUENCE [LARGE SCALE GENOMIC DNA]</scope>
    <source>
        <strain evidence="2">OdNE_18-Q3-R46-58_MAXAC.008</strain>
    </source>
</reference>
<dbReference type="SUPFAM" id="SSF47336">
    <property type="entry name" value="ACP-like"/>
    <property type="match status" value="1"/>
</dbReference>
<accession>A0A936K862</accession>
<protein>
    <submittedName>
        <fullName evidence="2">Acyl carrier protein</fullName>
    </submittedName>
</protein>
<evidence type="ECO:0000313" key="2">
    <source>
        <dbReference type="EMBL" id="MBK8573860.1"/>
    </source>
</evidence>
<dbReference type="Pfam" id="PF00550">
    <property type="entry name" value="PP-binding"/>
    <property type="match status" value="1"/>
</dbReference>
<dbReference type="EMBL" id="JADKCH010000032">
    <property type="protein sequence ID" value="MBK8573860.1"/>
    <property type="molecule type" value="Genomic_DNA"/>
</dbReference>
<dbReference type="AlphaFoldDB" id="A0A936K862"/>
<organism evidence="2 3">
    <name type="scientific">Candidatus Geothrix odensensis</name>
    <dbReference type="NCBI Taxonomy" id="2954440"/>
    <lineage>
        <taxon>Bacteria</taxon>
        <taxon>Pseudomonadati</taxon>
        <taxon>Acidobacteriota</taxon>
        <taxon>Holophagae</taxon>
        <taxon>Holophagales</taxon>
        <taxon>Holophagaceae</taxon>
        <taxon>Geothrix</taxon>
    </lineage>
</organism>
<feature type="domain" description="Carrier" evidence="1">
    <location>
        <begin position="4"/>
        <end position="87"/>
    </location>
</feature>
<evidence type="ECO:0000313" key="3">
    <source>
        <dbReference type="Proteomes" id="UP000709959"/>
    </source>
</evidence>
<dbReference type="InterPro" id="IPR009081">
    <property type="entry name" value="PP-bd_ACP"/>
</dbReference>
<dbReference type="Gene3D" id="1.10.1200.10">
    <property type="entry name" value="ACP-like"/>
    <property type="match status" value="1"/>
</dbReference>
<name>A0A936K862_9BACT</name>
<dbReference type="Proteomes" id="UP000709959">
    <property type="component" value="Unassembled WGS sequence"/>
</dbReference>
<dbReference type="InterPro" id="IPR036736">
    <property type="entry name" value="ACP-like_sf"/>
</dbReference>